<organism evidence="1 2">
    <name type="scientific">Saccharibacillus brassicae</name>
    <dbReference type="NCBI Taxonomy" id="2583377"/>
    <lineage>
        <taxon>Bacteria</taxon>
        <taxon>Bacillati</taxon>
        <taxon>Bacillota</taxon>
        <taxon>Bacilli</taxon>
        <taxon>Bacillales</taxon>
        <taxon>Paenibacillaceae</taxon>
        <taxon>Saccharibacillus</taxon>
    </lineage>
</organism>
<accession>A0A4Y6UY88</accession>
<evidence type="ECO:0000313" key="1">
    <source>
        <dbReference type="EMBL" id="QDH21488.1"/>
    </source>
</evidence>
<evidence type="ECO:0000313" key="2">
    <source>
        <dbReference type="Proteomes" id="UP000316968"/>
    </source>
</evidence>
<dbReference type="Proteomes" id="UP000316968">
    <property type="component" value="Chromosome"/>
</dbReference>
<dbReference type="AlphaFoldDB" id="A0A4Y6UY88"/>
<proteinExistence type="predicted"/>
<name>A0A4Y6UY88_SACBS</name>
<dbReference type="RefSeq" id="WP_141448033.1">
    <property type="nucleotide sequence ID" value="NZ_CP041217.1"/>
</dbReference>
<reference evidence="1 2" key="1">
    <citation type="submission" date="2019-06" db="EMBL/GenBank/DDBJ databases">
        <title>Saccharibacillus brassicae sp. nov., an endophytic bacterium isolated from Chinese cabbage seeds (Brassica pekinensis).</title>
        <authorList>
            <person name="Jiang L."/>
            <person name="Lee J."/>
            <person name="Kim S.W."/>
        </authorList>
    </citation>
    <scope>NUCLEOTIDE SEQUENCE [LARGE SCALE GENOMIC DNA]</scope>
    <source>
        <strain evidence="2">KCTC 43072 / ATSA2</strain>
    </source>
</reference>
<gene>
    <name evidence="1" type="ORF">FFV09_11955</name>
</gene>
<dbReference type="KEGG" id="saca:FFV09_11955"/>
<sequence length="77" mass="8829">MSVMDSTFLRMQDIGPEAPAAGAGTLDSVSRFMSRIVVLPALSVKRAEREKKPYRPFERFLFKLEMLMIDITPFYEV</sequence>
<dbReference type="EMBL" id="CP041217">
    <property type="protein sequence ID" value="QDH21488.1"/>
    <property type="molecule type" value="Genomic_DNA"/>
</dbReference>
<keyword evidence="2" id="KW-1185">Reference proteome</keyword>
<protein>
    <submittedName>
        <fullName evidence="1">Uncharacterized protein</fullName>
    </submittedName>
</protein>